<gene>
    <name evidence="2" type="ORF">G3580_03955</name>
</gene>
<dbReference type="InterPro" id="IPR001501">
    <property type="entry name" value="Ni-dep_hyd_lsu"/>
</dbReference>
<organism evidence="2 3">
    <name type="scientific">Nitrogeniibacter mangrovi</name>
    <dbReference type="NCBI Taxonomy" id="2016596"/>
    <lineage>
        <taxon>Bacteria</taxon>
        <taxon>Pseudomonadati</taxon>
        <taxon>Pseudomonadota</taxon>
        <taxon>Betaproteobacteria</taxon>
        <taxon>Rhodocyclales</taxon>
        <taxon>Zoogloeaceae</taxon>
        <taxon>Nitrogeniibacter</taxon>
    </lineage>
</organism>
<comment type="cofactor">
    <cofactor evidence="1">
        <name>Ni(2+)</name>
        <dbReference type="ChEBI" id="CHEBI:49786"/>
    </cofactor>
</comment>
<name>A0A6C1AZR6_9RHOO</name>
<protein>
    <recommendedName>
        <fullName evidence="4">Hydrogenase</fullName>
    </recommendedName>
</protein>
<feature type="binding site" evidence="1">
    <location>
        <position position="310"/>
    </location>
    <ligand>
        <name>Mg(2+)</name>
        <dbReference type="ChEBI" id="CHEBI:18420"/>
    </ligand>
</feature>
<keyword evidence="3" id="KW-1185">Reference proteome</keyword>
<dbReference type="KEGG" id="azq:G3580_03955"/>
<dbReference type="PANTHER" id="PTHR42958">
    <property type="entry name" value="HYDROGENASE-2 LARGE CHAIN"/>
    <property type="match status" value="1"/>
</dbReference>
<dbReference type="Proteomes" id="UP000501991">
    <property type="component" value="Chromosome"/>
</dbReference>
<evidence type="ECO:0000256" key="1">
    <source>
        <dbReference type="PIRSR" id="PIRSR601501-1"/>
    </source>
</evidence>
<evidence type="ECO:0000313" key="3">
    <source>
        <dbReference type="Proteomes" id="UP000501991"/>
    </source>
</evidence>
<sequence>MTPAPLQLIARCAAGRITGVSARNGRPFAAALLCGHAPERAADMAGALFSLCGVAQRQAVLAACAAARGTARPVDAAAGRAVLLESAQWDLWRLLLDWPAWAGLPPERARFTALHRALGQAADARSAAACGQMVLDFVAEALPGADDGAGSSSVRCEAGGGLVGRILAALPSDASNAAADAPVAGLPPLSAAGFVAALPHDWPDAAFCRSPHLSGRVYETGALARHAGHPFVAGRLARGERIAARLAARVVALAACGRRLRDGVSEADDGVPIDATPLPDGGGLAKVETARGVLLHAVRLDGARVADYAIVAPTEWNFRPLGAFEHEAAACVGLAPDAARRRLEALALALDPCVSFDVRVHTDEEVIHA</sequence>
<keyword evidence="1" id="KW-0479">Metal-binding</keyword>
<dbReference type="SUPFAM" id="SSF56762">
    <property type="entry name" value="HydB/Nqo4-like"/>
    <property type="match status" value="1"/>
</dbReference>
<keyword evidence="1" id="KW-0533">Nickel</keyword>
<dbReference type="AlphaFoldDB" id="A0A6C1AZR6"/>
<evidence type="ECO:0000313" key="2">
    <source>
        <dbReference type="EMBL" id="QID16861.1"/>
    </source>
</evidence>
<proteinExistence type="predicted"/>
<dbReference type="RefSeq" id="WP_173764031.1">
    <property type="nucleotide sequence ID" value="NZ_CP048836.1"/>
</dbReference>
<dbReference type="InterPro" id="IPR029014">
    <property type="entry name" value="NiFe-Hase_large"/>
</dbReference>
<dbReference type="EMBL" id="CP048836">
    <property type="protein sequence ID" value="QID16861.1"/>
    <property type="molecule type" value="Genomic_DNA"/>
</dbReference>
<dbReference type="InterPro" id="IPR050867">
    <property type="entry name" value="NiFe/NiFeSe_hydrgnase_LSU"/>
</dbReference>
<dbReference type="GO" id="GO:0016151">
    <property type="term" value="F:nickel cation binding"/>
    <property type="evidence" value="ECO:0007669"/>
    <property type="project" value="InterPro"/>
</dbReference>
<feature type="binding site" evidence="1">
    <location>
        <position position="353"/>
    </location>
    <ligand>
        <name>Ni(2+)</name>
        <dbReference type="ChEBI" id="CHEBI:49786"/>
    </ligand>
</feature>
<dbReference type="Gene3D" id="1.10.645.10">
    <property type="entry name" value="Cytochrome-c3 Hydrogenase, chain B"/>
    <property type="match status" value="1"/>
</dbReference>
<evidence type="ECO:0008006" key="4">
    <source>
        <dbReference type="Google" id="ProtNLM"/>
    </source>
</evidence>
<dbReference type="PANTHER" id="PTHR42958:SF4">
    <property type="entry name" value="HYDROGENASE EXPRESSION_FORMATION PROTEIN HUPK"/>
    <property type="match status" value="1"/>
</dbReference>
<reference evidence="2 3" key="1">
    <citation type="submission" date="2020-02" db="EMBL/GenBank/DDBJ databases">
        <title>Nitrogenibacter mangrovi gen. nov., sp. nov. isolated from mangrove sediment, a denitrifying betaproteobacterium.</title>
        <authorList>
            <person name="Liao H."/>
            <person name="Tian Y."/>
        </authorList>
    </citation>
    <scope>NUCLEOTIDE SEQUENCE [LARGE SCALE GENOMIC DNA]</scope>
    <source>
        <strain evidence="2 3">M9-3-2</strain>
    </source>
</reference>
<accession>A0A6C1AZR6</accession>
<dbReference type="Pfam" id="PF00374">
    <property type="entry name" value="NiFeSe_Hases"/>
    <property type="match status" value="1"/>
</dbReference>
<keyword evidence="1" id="KW-0460">Magnesium</keyword>